<dbReference type="GO" id="GO:0006412">
    <property type="term" value="P:translation"/>
    <property type="evidence" value="ECO:0007669"/>
    <property type="project" value="InterPro"/>
</dbReference>
<organism evidence="6">
    <name type="scientific">anaerobic digester metagenome</name>
    <dbReference type="NCBI Taxonomy" id="1263854"/>
    <lineage>
        <taxon>unclassified sequences</taxon>
        <taxon>metagenomes</taxon>
        <taxon>ecological metagenomes</taxon>
    </lineage>
</organism>
<evidence type="ECO:0000256" key="5">
    <source>
        <dbReference type="ARBA" id="ARBA00023274"/>
    </source>
</evidence>
<dbReference type="Gene3D" id="3.30.420.100">
    <property type="match status" value="1"/>
</dbReference>
<name>A0A485M075_9ZZZZ</name>
<dbReference type="PANTHER" id="PTHR12899">
    <property type="entry name" value="39S RIBOSOMAL PROTEIN L18, MITOCHONDRIAL"/>
    <property type="match status" value="1"/>
</dbReference>
<dbReference type="GO" id="GO:0008097">
    <property type="term" value="F:5S rRNA binding"/>
    <property type="evidence" value="ECO:0007669"/>
    <property type="project" value="TreeGrafter"/>
</dbReference>
<keyword evidence="5" id="KW-0687">Ribonucleoprotein</keyword>
<dbReference type="CDD" id="cd00432">
    <property type="entry name" value="Ribosomal_L18_L5e"/>
    <property type="match status" value="1"/>
</dbReference>
<evidence type="ECO:0000256" key="4">
    <source>
        <dbReference type="ARBA" id="ARBA00022980"/>
    </source>
</evidence>
<sequence>MLKKPDRKTLRANRRLRVRKKIYGTAGRPRLNVFRSLNNIYAQLIDDDRGSTLVAASTLAPELKGKFPSAGNKEAAAAVGDLLAKKALEAGIKKVVFDRAGYIYHGRIKALAEAARAGGLEF</sequence>
<dbReference type="AlphaFoldDB" id="A0A485M075"/>
<evidence type="ECO:0000256" key="1">
    <source>
        <dbReference type="ARBA" id="ARBA00007116"/>
    </source>
</evidence>
<dbReference type="Pfam" id="PF00861">
    <property type="entry name" value="Ribosomal_L18p"/>
    <property type="match status" value="1"/>
</dbReference>
<dbReference type="GO" id="GO:0022625">
    <property type="term" value="C:cytosolic large ribosomal subunit"/>
    <property type="evidence" value="ECO:0007669"/>
    <property type="project" value="TreeGrafter"/>
</dbReference>
<evidence type="ECO:0000256" key="2">
    <source>
        <dbReference type="ARBA" id="ARBA00022730"/>
    </source>
</evidence>
<evidence type="ECO:0000256" key="3">
    <source>
        <dbReference type="ARBA" id="ARBA00022884"/>
    </source>
</evidence>
<dbReference type="InterPro" id="IPR057268">
    <property type="entry name" value="Ribosomal_L18"/>
</dbReference>
<evidence type="ECO:0000313" key="6">
    <source>
        <dbReference type="EMBL" id="VFU15054.1"/>
    </source>
</evidence>
<dbReference type="NCBIfam" id="TIGR00060">
    <property type="entry name" value="L18_bact"/>
    <property type="match status" value="1"/>
</dbReference>
<keyword evidence="2" id="KW-0699">rRNA-binding</keyword>
<dbReference type="PANTHER" id="PTHR12899:SF3">
    <property type="entry name" value="LARGE RIBOSOMAL SUBUNIT PROTEIN UL18M"/>
    <property type="match status" value="1"/>
</dbReference>
<dbReference type="InterPro" id="IPR004389">
    <property type="entry name" value="Ribosomal_uL18_bac-type"/>
</dbReference>
<dbReference type="FunFam" id="3.30.420.100:FF:000001">
    <property type="entry name" value="50S ribosomal protein L18"/>
    <property type="match status" value="1"/>
</dbReference>
<dbReference type="GO" id="GO:0003735">
    <property type="term" value="F:structural constituent of ribosome"/>
    <property type="evidence" value="ECO:0007669"/>
    <property type="project" value="InterPro"/>
</dbReference>
<keyword evidence="4 6" id="KW-0689">Ribosomal protein</keyword>
<proteinExistence type="inferred from homology"/>
<comment type="similarity">
    <text evidence="1">Belongs to the universal ribosomal protein uL18 family.</text>
</comment>
<reference evidence="6" key="1">
    <citation type="submission" date="2019-03" db="EMBL/GenBank/DDBJ databases">
        <authorList>
            <person name="Hao L."/>
        </authorList>
    </citation>
    <scope>NUCLEOTIDE SEQUENCE</scope>
</reference>
<gene>
    <name evidence="6" type="primary">rplR</name>
    <name evidence="6" type="ORF">SCFA_2840001</name>
</gene>
<dbReference type="InterPro" id="IPR005484">
    <property type="entry name" value="Ribosomal_uL18_bac/plant/anim"/>
</dbReference>
<dbReference type="EMBL" id="CAADRN010000206">
    <property type="protein sequence ID" value="VFU15054.1"/>
    <property type="molecule type" value="Genomic_DNA"/>
</dbReference>
<dbReference type="SUPFAM" id="SSF53137">
    <property type="entry name" value="Translational machinery components"/>
    <property type="match status" value="1"/>
</dbReference>
<protein>
    <submittedName>
        <fullName evidence="6">Ribosomal protein L18</fullName>
    </submittedName>
</protein>
<accession>A0A485M075</accession>
<keyword evidence="3" id="KW-0694">RNA-binding</keyword>
<dbReference type="HAMAP" id="MF_01337_B">
    <property type="entry name" value="Ribosomal_uL18_B"/>
    <property type="match status" value="1"/>
</dbReference>